<accession>A0A9D4H6M0</accession>
<keyword evidence="2" id="KW-0812">Transmembrane</keyword>
<protein>
    <submittedName>
        <fullName evidence="3">Uncharacterized protein</fullName>
    </submittedName>
</protein>
<sequence>MCFRLLQEKDAAEKESRDKETKILNLNTNAKQKQENDMKDFKQQVEAQMKDFGCELDEAGCARDEMQGPFKGNLAVEMCWVASFNLGFSWLNVVVLFVISV</sequence>
<dbReference type="EMBL" id="JAIWYP010000005">
    <property type="protein sequence ID" value="KAH3829257.1"/>
    <property type="molecule type" value="Genomic_DNA"/>
</dbReference>
<keyword evidence="4" id="KW-1185">Reference proteome</keyword>
<gene>
    <name evidence="3" type="ORF">DPMN_131251</name>
</gene>
<keyword evidence="2" id="KW-1133">Transmembrane helix</keyword>
<dbReference type="AlphaFoldDB" id="A0A9D4H6M0"/>
<evidence type="ECO:0000313" key="3">
    <source>
        <dbReference type="EMBL" id="KAH3829257.1"/>
    </source>
</evidence>
<dbReference type="Proteomes" id="UP000828390">
    <property type="component" value="Unassembled WGS sequence"/>
</dbReference>
<evidence type="ECO:0000256" key="2">
    <source>
        <dbReference type="SAM" id="Phobius"/>
    </source>
</evidence>
<name>A0A9D4H6M0_DREPO</name>
<evidence type="ECO:0000313" key="4">
    <source>
        <dbReference type="Proteomes" id="UP000828390"/>
    </source>
</evidence>
<evidence type="ECO:0000256" key="1">
    <source>
        <dbReference type="SAM" id="MobiDB-lite"/>
    </source>
</evidence>
<reference evidence="3" key="2">
    <citation type="submission" date="2020-11" db="EMBL/GenBank/DDBJ databases">
        <authorList>
            <person name="McCartney M.A."/>
            <person name="Auch B."/>
            <person name="Kono T."/>
            <person name="Mallez S."/>
            <person name="Becker A."/>
            <person name="Gohl D.M."/>
            <person name="Silverstein K.A.T."/>
            <person name="Koren S."/>
            <person name="Bechman K.B."/>
            <person name="Herman A."/>
            <person name="Abrahante J.E."/>
            <person name="Garbe J."/>
        </authorList>
    </citation>
    <scope>NUCLEOTIDE SEQUENCE</scope>
    <source>
        <strain evidence="3">Duluth1</strain>
        <tissue evidence="3">Whole animal</tissue>
    </source>
</reference>
<feature type="region of interest" description="Disordered" evidence="1">
    <location>
        <begin position="1"/>
        <end position="22"/>
    </location>
</feature>
<comment type="caution">
    <text evidence="3">The sequence shown here is derived from an EMBL/GenBank/DDBJ whole genome shotgun (WGS) entry which is preliminary data.</text>
</comment>
<proteinExistence type="predicted"/>
<organism evidence="3 4">
    <name type="scientific">Dreissena polymorpha</name>
    <name type="common">Zebra mussel</name>
    <name type="synonym">Mytilus polymorpha</name>
    <dbReference type="NCBI Taxonomy" id="45954"/>
    <lineage>
        <taxon>Eukaryota</taxon>
        <taxon>Metazoa</taxon>
        <taxon>Spiralia</taxon>
        <taxon>Lophotrochozoa</taxon>
        <taxon>Mollusca</taxon>
        <taxon>Bivalvia</taxon>
        <taxon>Autobranchia</taxon>
        <taxon>Heteroconchia</taxon>
        <taxon>Euheterodonta</taxon>
        <taxon>Imparidentia</taxon>
        <taxon>Neoheterodontei</taxon>
        <taxon>Myida</taxon>
        <taxon>Dreissenoidea</taxon>
        <taxon>Dreissenidae</taxon>
        <taxon>Dreissena</taxon>
    </lineage>
</organism>
<keyword evidence="2" id="KW-0472">Membrane</keyword>
<reference evidence="3" key="1">
    <citation type="journal article" date="2019" name="bioRxiv">
        <title>The Genome of the Zebra Mussel, Dreissena polymorpha: A Resource for Invasive Species Research.</title>
        <authorList>
            <person name="McCartney M.A."/>
            <person name="Auch B."/>
            <person name="Kono T."/>
            <person name="Mallez S."/>
            <person name="Zhang Y."/>
            <person name="Obille A."/>
            <person name="Becker A."/>
            <person name="Abrahante J.E."/>
            <person name="Garbe J."/>
            <person name="Badalamenti J.P."/>
            <person name="Herman A."/>
            <person name="Mangelson H."/>
            <person name="Liachko I."/>
            <person name="Sullivan S."/>
            <person name="Sone E.D."/>
            <person name="Koren S."/>
            <person name="Silverstein K.A.T."/>
            <person name="Beckman K.B."/>
            <person name="Gohl D.M."/>
        </authorList>
    </citation>
    <scope>NUCLEOTIDE SEQUENCE</scope>
    <source>
        <strain evidence="3">Duluth1</strain>
        <tissue evidence="3">Whole animal</tissue>
    </source>
</reference>
<feature type="transmembrane region" description="Helical" evidence="2">
    <location>
        <begin position="74"/>
        <end position="99"/>
    </location>
</feature>